<reference evidence="2" key="1">
    <citation type="submission" date="2022-12" db="EMBL/GenBank/DDBJ databases">
        <title>Paracoccus onchidii sp. nov., isolated from a marine invertebrate from the South China Sea.</title>
        <authorList>
            <person name="Xu S."/>
            <person name="Liu Z."/>
            <person name="Xu Y."/>
        </authorList>
    </citation>
    <scope>NUCLEOTIDE SEQUENCE</scope>
    <source>
        <strain evidence="2">Z330</strain>
    </source>
</reference>
<sequence length="253" mass="27659">MKRTLAAALLMMSTSQVAAQEAAQANNPLANTKSLNFQNQYLGDLSGTDRDANQFYLRYAQPFSAMGGDWLARFTAPITTVPEAGGGDHTGFGDLNFFAAYLIDVGNPAISFGVGPQITMPTAEDDRLGSGKWSLGFANVLFNATSPKFQWGYLLTWQASVAGDDDREDVNVGAFQPFGFYQLGDGWYLRSASVWTYNFENDEYGVPLSLGVGKVIKTDKAVVNVFVEPQKYVWTSDEGQPDWGVFAGVNFQF</sequence>
<dbReference type="EMBL" id="JAQBIE010000005">
    <property type="protein sequence ID" value="MDB6177068.1"/>
    <property type="molecule type" value="Genomic_DNA"/>
</dbReference>
<evidence type="ECO:0000256" key="1">
    <source>
        <dbReference type="SAM" id="SignalP"/>
    </source>
</evidence>
<protein>
    <recommendedName>
        <fullName evidence="4">Transporter</fullName>
    </recommendedName>
</protein>
<evidence type="ECO:0000313" key="3">
    <source>
        <dbReference type="Proteomes" id="UP001165641"/>
    </source>
</evidence>
<comment type="caution">
    <text evidence="2">The sequence shown here is derived from an EMBL/GenBank/DDBJ whole genome shotgun (WGS) entry which is preliminary data.</text>
</comment>
<dbReference type="Proteomes" id="UP001165641">
    <property type="component" value="Unassembled WGS sequence"/>
</dbReference>
<keyword evidence="3" id="KW-1185">Reference proteome</keyword>
<feature type="chain" id="PRO_5047372943" description="Transporter" evidence="1">
    <location>
        <begin position="20"/>
        <end position="253"/>
    </location>
</feature>
<evidence type="ECO:0008006" key="4">
    <source>
        <dbReference type="Google" id="ProtNLM"/>
    </source>
</evidence>
<dbReference type="RefSeq" id="WP_271888188.1">
    <property type="nucleotide sequence ID" value="NZ_JAQBIE010000005.1"/>
</dbReference>
<keyword evidence="1" id="KW-0732">Signal</keyword>
<name>A0ABT4ZDK5_9RHOB</name>
<proteinExistence type="predicted"/>
<feature type="signal peptide" evidence="1">
    <location>
        <begin position="1"/>
        <end position="19"/>
    </location>
</feature>
<organism evidence="2 3">
    <name type="scientific">Paracoccus onchidii</name>
    <dbReference type="NCBI Taxonomy" id="3017813"/>
    <lineage>
        <taxon>Bacteria</taxon>
        <taxon>Pseudomonadati</taxon>
        <taxon>Pseudomonadota</taxon>
        <taxon>Alphaproteobacteria</taxon>
        <taxon>Rhodobacterales</taxon>
        <taxon>Paracoccaceae</taxon>
        <taxon>Paracoccus</taxon>
    </lineage>
</organism>
<accession>A0ABT4ZDK5</accession>
<evidence type="ECO:0000313" key="2">
    <source>
        <dbReference type="EMBL" id="MDB6177068.1"/>
    </source>
</evidence>
<gene>
    <name evidence="2" type="ORF">PAF17_06055</name>
</gene>